<feature type="transmembrane region" description="Helical" evidence="5">
    <location>
        <begin position="239"/>
        <end position="258"/>
    </location>
</feature>
<keyword evidence="2 5" id="KW-0812">Transmembrane</keyword>
<dbReference type="STRING" id="1111738.GCA_000427905_01072"/>
<dbReference type="InterPro" id="IPR011701">
    <property type="entry name" value="MFS"/>
</dbReference>
<keyword evidence="3 5" id="KW-1133">Transmembrane helix</keyword>
<feature type="transmembrane region" description="Helical" evidence="5">
    <location>
        <begin position="149"/>
        <end position="167"/>
    </location>
</feature>
<organism evidence="7">
    <name type="scientific">Thermocrispum agreste</name>
    <dbReference type="NCBI Taxonomy" id="37925"/>
    <lineage>
        <taxon>Bacteria</taxon>
        <taxon>Bacillati</taxon>
        <taxon>Actinomycetota</taxon>
        <taxon>Actinomycetes</taxon>
        <taxon>Pseudonocardiales</taxon>
        <taxon>Pseudonocardiaceae</taxon>
        <taxon>Thermocrispum</taxon>
    </lineage>
</organism>
<evidence type="ECO:0000256" key="2">
    <source>
        <dbReference type="ARBA" id="ARBA00022692"/>
    </source>
</evidence>
<evidence type="ECO:0000256" key="3">
    <source>
        <dbReference type="ARBA" id="ARBA00022989"/>
    </source>
</evidence>
<dbReference type="SUPFAM" id="SSF103473">
    <property type="entry name" value="MFS general substrate transporter"/>
    <property type="match status" value="1"/>
</dbReference>
<dbReference type="PROSITE" id="PS50850">
    <property type="entry name" value="MFS"/>
    <property type="match status" value="1"/>
</dbReference>
<evidence type="ECO:0000313" key="7">
    <source>
        <dbReference type="EMBL" id="PZM98114.1"/>
    </source>
</evidence>
<dbReference type="GO" id="GO:0005886">
    <property type="term" value="C:plasma membrane"/>
    <property type="evidence" value="ECO:0007669"/>
    <property type="project" value="UniProtKB-SubCell"/>
</dbReference>
<dbReference type="GO" id="GO:0022857">
    <property type="term" value="F:transmembrane transporter activity"/>
    <property type="evidence" value="ECO:0007669"/>
    <property type="project" value="InterPro"/>
</dbReference>
<evidence type="ECO:0000256" key="1">
    <source>
        <dbReference type="ARBA" id="ARBA00004651"/>
    </source>
</evidence>
<dbReference type="PANTHER" id="PTHR23523:SF2">
    <property type="entry name" value="2-NITROIMIDAZOLE TRANSPORTER"/>
    <property type="match status" value="1"/>
</dbReference>
<feature type="transmembrane region" description="Helical" evidence="5">
    <location>
        <begin position="39"/>
        <end position="62"/>
    </location>
</feature>
<feature type="transmembrane region" description="Helical" evidence="5">
    <location>
        <begin position="117"/>
        <end position="137"/>
    </location>
</feature>
<accession>A0A2W4JG46</accession>
<keyword evidence="4 5" id="KW-0472">Membrane</keyword>
<dbReference type="Pfam" id="PF07690">
    <property type="entry name" value="MFS_1"/>
    <property type="match status" value="1"/>
</dbReference>
<dbReference type="PANTHER" id="PTHR23523">
    <property type="match status" value="1"/>
</dbReference>
<feature type="transmembrane region" description="Helical" evidence="5">
    <location>
        <begin position="207"/>
        <end position="227"/>
    </location>
</feature>
<name>A0A2W4JG46_9PSEU</name>
<protein>
    <recommendedName>
        <fullName evidence="6">Major facilitator superfamily (MFS) profile domain-containing protein</fullName>
    </recommendedName>
</protein>
<gene>
    <name evidence="7" type="ORF">DIU77_08365</name>
</gene>
<dbReference type="InterPro" id="IPR020846">
    <property type="entry name" value="MFS_dom"/>
</dbReference>
<reference evidence="7" key="1">
    <citation type="submission" date="2018-05" db="EMBL/GenBank/DDBJ databases">
        <authorList>
            <person name="Lanie J.A."/>
            <person name="Ng W.-L."/>
            <person name="Kazmierczak K.M."/>
            <person name="Andrzejewski T.M."/>
            <person name="Davidsen T.M."/>
            <person name="Wayne K.J."/>
            <person name="Tettelin H."/>
            <person name="Glass J.I."/>
            <person name="Rusch D."/>
            <person name="Podicherti R."/>
            <person name="Tsui H.-C.T."/>
            <person name="Winkler M.E."/>
        </authorList>
    </citation>
    <scope>NUCLEOTIDE SEQUENCE</scope>
    <source>
        <strain evidence="7">ZC4RG45</strain>
    </source>
</reference>
<comment type="subcellular location">
    <subcellularLocation>
        <location evidence="1">Cell membrane</location>
        <topology evidence="1">Multi-pass membrane protein</topology>
    </subcellularLocation>
</comment>
<feature type="transmembrane region" description="Helical" evidence="5">
    <location>
        <begin position="173"/>
        <end position="195"/>
    </location>
</feature>
<evidence type="ECO:0000256" key="5">
    <source>
        <dbReference type="SAM" id="Phobius"/>
    </source>
</evidence>
<dbReference type="AlphaFoldDB" id="A0A2W4JG46"/>
<evidence type="ECO:0000256" key="4">
    <source>
        <dbReference type="ARBA" id="ARBA00023136"/>
    </source>
</evidence>
<evidence type="ECO:0000259" key="6">
    <source>
        <dbReference type="PROSITE" id="PS50850"/>
    </source>
</evidence>
<comment type="caution">
    <text evidence="7">The sequence shown here is derived from an EMBL/GenBank/DDBJ whole genome shotgun (WGS) entry which is preliminary data.</text>
</comment>
<feature type="transmembrane region" description="Helical" evidence="5">
    <location>
        <begin position="83"/>
        <end position="105"/>
    </location>
</feature>
<dbReference type="EMBL" id="QGUI01000269">
    <property type="protein sequence ID" value="PZM98114.1"/>
    <property type="molecule type" value="Genomic_DNA"/>
</dbReference>
<dbReference type="InterPro" id="IPR052524">
    <property type="entry name" value="MFS_Cyanate_Porter"/>
</dbReference>
<dbReference type="Gene3D" id="1.20.1250.20">
    <property type="entry name" value="MFS general substrate transporter like domains"/>
    <property type="match status" value="1"/>
</dbReference>
<sequence length="272" mass="28426">MPRARRLATGIYSTSMALGVGLAAGTAQPVTDHLGGWRVALSVWGVAALALVAAMIGVRATGRGMPRADGRRRRVSLPLREKRAWFVSAVYCVPMFLGFGVIAWLPSLFMEHGIGSGLAAFYLVLFQGVQLVSMLTLTPLTDRTPKRRGVFATVMLAAALGLLLLSLQPHAWALPGALLAGFGIGGASSLALVTVQDEATSPEDATRLSAMSMLLSFTAGAASPFLMGALSDLTGGLGPSFWLCFAVSAAGILLLVGMHPAERRTHSTTSFS</sequence>
<dbReference type="InterPro" id="IPR036259">
    <property type="entry name" value="MFS_trans_sf"/>
</dbReference>
<proteinExistence type="predicted"/>
<feature type="domain" description="Major facilitator superfamily (MFS) profile" evidence="6">
    <location>
        <begin position="1"/>
        <end position="263"/>
    </location>
</feature>